<sequence length="143" mass="15685">MDTAQLIQSIRDGDYPAVATAVALPPGHRALTVTAGVVWWRYGAGWDQGENVEVTTTSHDVIMRSWTQVLSWGWHAIDAAQLFEDDLLLCQGRSTTGETSFMLRTEAAQLTFCLWAAHRNPNHPQVAALLEALSAGPSSHISW</sequence>
<accession>A0A936TE77</accession>
<organism evidence="1 2">
    <name type="scientific">Candidatus Neomicrothrix subdominans</name>
    <dbReference type="NCBI Taxonomy" id="2954438"/>
    <lineage>
        <taxon>Bacteria</taxon>
        <taxon>Bacillati</taxon>
        <taxon>Actinomycetota</taxon>
        <taxon>Acidimicrobiia</taxon>
        <taxon>Acidimicrobiales</taxon>
        <taxon>Microthrixaceae</taxon>
        <taxon>Candidatus Neomicrothrix</taxon>
    </lineage>
</organism>
<dbReference type="EMBL" id="JADJZA010000006">
    <property type="protein sequence ID" value="MBK9296787.1"/>
    <property type="molecule type" value="Genomic_DNA"/>
</dbReference>
<evidence type="ECO:0000313" key="2">
    <source>
        <dbReference type="Proteomes" id="UP000727993"/>
    </source>
</evidence>
<dbReference type="Proteomes" id="UP000727993">
    <property type="component" value="Unassembled WGS sequence"/>
</dbReference>
<dbReference type="AlphaFoldDB" id="A0A936TE77"/>
<evidence type="ECO:0000313" key="1">
    <source>
        <dbReference type="EMBL" id="MBK9296787.1"/>
    </source>
</evidence>
<reference evidence="1 2" key="1">
    <citation type="submission" date="2020-10" db="EMBL/GenBank/DDBJ databases">
        <title>Connecting structure to function with the recovery of over 1000 high-quality activated sludge metagenome-assembled genomes encoding full-length rRNA genes using long-read sequencing.</title>
        <authorList>
            <person name="Singleton C.M."/>
            <person name="Petriglieri F."/>
            <person name="Kristensen J.M."/>
            <person name="Kirkegaard R.H."/>
            <person name="Michaelsen T.Y."/>
            <person name="Andersen M.H."/>
            <person name="Karst S.M."/>
            <person name="Dueholm M.S."/>
            <person name="Nielsen P.H."/>
            <person name="Albertsen M."/>
        </authorList>
    </citation>
    <scope>NUCLEOTIDE SEQUENCE [LARGE SCALE GENOMIC DNA]</scope>
    <source>
        <strain evidence="1">Lyne_18-Q3-R50-59_MAXAC.006</strain>
    </source>
</reference>
<proteinExistence type="predicted"/>
<protein>
    <submittedName>
        <fullName evidence="1">Uncharacterized protein</fullName>
    </submittedName>
</protein>
<name>A0A936TE77_9ACTN</name>
<comment type="caution">
    <text evidence="1">The sequence shown here is derived from an EMBL/GenBank/DDBJ whole genome shotgun (WGS) entry which is preliminary data.</text>
</comment>
<gene>
    <name evidence="1" type="ORF">IPN02_08080</name>
</gene>